<reference evidence="1" key="1">
    <citation type="journal article" date="2023" name="G3 (Bethesda)">
        <title>A reference genome for the long-term kleptoplast-retaining sea slug Elysia crispata morphotype clarki.</title>
        <authorList>
            <person name="Eastman K.E."/>
            <person name="Pendleton A.L."/>
            <person name="Shaikh M.A."/>
            <person name="Suttiyut T."/>
            <person name="Ogas R."/>
            <person name="Tomko P."/>
            <person name="Gavelis G."/>
            <person name="Widhalm J.R."/>
            <person name="Wisecaver J.H."/>
        </authorList>
    </citation>
    <scope>NUCLEOTIDE SEQUENCE</scope>
    <source>
        <strain evidence="1">ECLA1</strain>
    </source>
</reference>
<proteinExistence type="predicted"/>
<dbReference type="Proteomes" id="UP001283361">
    <property type="component" value="Unassembled WGS sequence"/>
</dbReference>
<name>A0AAE0XW34_9GAST</name>
<gene>
    <name evidence="1" type="ORF">RRG08_008760</name>
</gene>
<dbReference type="EMBL" id="JAWDGP010007485">
    <property type="protein sequence ID" value="KAK3716118.1"/>
    <property type="molecule type" value="Genomic_DNA"/>
</dbReference>
<dbReference type="AlphaFoldDB" id="A0AAE0XW34"/>
<protein>
    <submittedName>
        <fullName evidence="1">Uncharacterized protein</fullName>
    </submittedName>
</protein>
<evidence type="ECO:0000313" key="1">
    <source>
        <dbReference type="EMBL" id="KAK3716118.1"/>
    </source>
</evidence>
<organism evidence="1 2">
    <name type="scientific">Elysia crispata</name>
    <name type="common">lettuce slug</name>
    <dbReference type="NCBI Taxonomy" id="231223"/>
    <lineage>
        <taxon>Eukaryota</taxon>
        <taxon>Metazoa</taxon>
        <taxon>Spiralia</taxon>
        <taxon>Lophotrochozoa</taxon>
        <taxon>Mollusca</taxon>
        <taxon>Gastropoda</taxon>
        <taxon>Heterobranchia</taxon>
        <taxon>Euthyneura</taxon>
        <taxon>Panpulmonata</taxon>
        <taxon>Sacoglossa</taxon>
        <taxon>Placobranchoidea</taxon>
        <taxon>Plakobranchidae</taxon>
        <taxon>Elysia</taxon>
    </lineage>
</organism>
<accession>A0AAE0XW34</accession>
<sequence length="107" mass="12428">MLKVPIHVYNESMGRPEIKQVIFVFHRQQKHNALHCLEEKSSVRDLCLVVLGVLTSHFHTQFGCDVDMRCSFLLLIRLSVWRGVGFKATGWMRVRLQIVHVFFTSSS</sequence>
<evidence type="ECO:0000313" key="2">
    <source>
        <dbReference type="Proteomes" id="UP001283361"/>
    </source>
</evidence>
<comment type="caution">
    <text evidence="1">The sequence shown here is derived from an EMBL/GenBank/DDBJ whole genome shotgun (WGS) entry which is preliminary data.</text>
</comment>
<keyword evidence="2" id="KW-1185">Reference proteome</keyword>